<evidence type="ECO:0000313" key="2">
    <source>
        <dbReference type="Proteomes" id="UP000008315"/>
    </source>
</evidence>
<evidence type="ECO:0000313" key="1">
    <source>
        <dbReference type="EMBL" id="CCE23953.1"/>
    </source>
</evidence>
<dbReference type="EMBL" id="FO082060">
    <property type="protein sequence ID" value="CCE23953.1"/>
    <property type="molecule type" value="Genomic_DNA"/>
</dbReference>
<dbReference type="PATRIC" id="fig|271065.3.peg.2332"/>
<protein>
    <submittedName>
        <fullName evidence="1">Uncharacterized protein</fullName>
    </submittedName>
</protein>
<dbReference type="STRING" id="1091494.MEALZ_2269"/>
<name>G4SU47_META2</name>
<accession>G4SU47</accession>
<sequence>MVFLYKKILDKPLEKRIDAIRSGKKRHIPVVLSADEVKQVLARMKAFRS</sequence>
<proteinExistence type="predicted"/>
<organism evidence="1 2">
    <name type="scientific">Methylotuvimicrobium alcaliphilum (strain DSM 19304 / NCIMB 14124 / VKM B-2133 / 20Z)</name>
    <name type="common">Methylomicrobium alcaliphilum</name>
    <dbReference type="NCBI Taxonomy" id="1091494"/>
    <lineage>
        <taxon>Bacteria</taxon>
        <taxon>Pseudomonadati</taxon>
        <taxon>Pseudomonadota</taxon>
        <taxon>Gammaproteobacteria</taxon>
        <taxon>Methylococcales</taxon>
        <taxon>Methylococcaceae</taxon>
        <taxon>Methylotuvimicrobium</taxon>
    </lineage>
</organism>
<dbReference type="RefSeq" id="WP_014148734.1">
    <property type="nucleotide sequence ID" value="NC_016112.1"/>
</dbReference>
<dbReference type="Proteomes" id="UP000008315">
    <property type="component" value="Chromosome"/>
</dbReference>
<gene>
    <name evidence="1" type="ordered locus">MEALZ_2269</name>
</gene>
<dbReference type="HOGENOM" id="CLU_3137550_0_0_6"/>
<dbReference type="KEGG" id="mah:MEALZ_2269"/>
<reference evidence="2" key="1">
    <citation type="journal article" date="2012" name="J. Bacteriol.">
        <title>Genome sequence of the haloalkaliphilic methanotrophic bacterium Methylomicrobium alcaliphilum 20Z.</title>
        <authorList>
            <person name="Vuilleumier S."/>
            <person name="Khmelenina V.N."/>
            <person name="Bringel F."/>
            <person name="Reshetnikov A.S."/>
            <person name="Lajus A."/>
            <person name="Mangenot S."/>
            <person name="Rouy Z."/>
            <person name="Op den Camp H.J."/>
            <person name="Jetten M.S."/>
            <person name="Dispirito A.A."/>
            <person name="Dunfield P."/>
            <person name="Klotz M.G."/>
            <person name="Semrau J.D."/>
            <person name="Stein L.Y."/>
            <person name="Barbe V."/>
            <person name="Medigue C."/>
            <person name="Trotsenko Y.A."/>
            <person name="Kalyuzhnaya M.G."/>
        </authorList>
    </citation>
    <scope>NUCLEOTIDE SEQUENCE [LARGE SCALE GENOMIC DNA]</scope>
    <source>
        <strain evidence="2">DSM 19304 / NCIMB 14124 / VKM B-2133 / 20Z</strain>
    </source>
</reference>
<keyword evidence="2" id="KW-1185">Reference proteome</keyword>
<dbReference type="AlphaFoldDB" id="G4SU47"/>